<evidence type="ECO:0000256" key="4">
    <source>
        <dbReference type="ARBA" id="ARBA00022989"/>
    </source>
</evidence>
<gene>
    <name evidence="8" type="ORF">V6N11_057947</name>
</gene>
<evidence type="ECO:0000313" key="9">
    <source>
        <dbReference type="Proteomes" id="UP001396334"/>
    </source>
</evidence>
<keyword evidence="2 7" id="KW-0812">Transmembrane</keyword>
<reference evidence="8 9" key="1">
    <citation type="journal article" date="2024" name="G3 (Bethesda)">
        <title>Genome assembly of Hibiscus sabdariffa L. provides insights into metabolisms of medicinal natural products.</title>
        <authorList>
            <person name="Kim T."/>
        </authorList>
    </citation>
    <scope>NUCLEOTIDE SEQUENCE [LARGE SCALE GENOMIC DNA]</scope>
    <source>
        <strain evidence="8">TK-2024</strain>
        <tissue evidence="8">Old leaves</tissue>
    </source>
</reference>
<keyword evidence="3" id="KW-0732">Signal</keyword>
<dbReference type="EMBL" id="JBBPBN010000082">
    <property type="protein sequence ID" value="KAK8983194.1"/>
    <property type="molecule type" value="Genomic_DNA"/>
</dbReference>
<evidence type="ECO:0000256" key="5">
    <source>
        <dbReference type="ARBA" id="ARBA00023136"/>
    </source>
</evidence>
<organism evidence="8 9">
    <name type="scientific">Hibiscus sabdariffa</name>
    <name type="common">roselle</name>
    <dbReference type="NCBI Taxonomy" id="183260"/>
    <lineage>
        <taxon>Eukaryota</taxon>
        <taxon>Viridiplantae</taxon>
        <taxon>Streptophyta</taxon>
        <taxon>Embryophyta</taxon>
        <taxon>Tracheophyta</taxon>
        <taxon>Spermatophyta</taxon>
        <taxon>Magnoliopsida</taxon>
        <taxon>eudicotyledons</taxon>
        <taxon>Gunneridae</taxon>
        <taxon>Pentapetalae</taxon>
        <taxon>rosids</taxon>
        <taxon>malvids</taxon>
        <taxon>Malvales</taxon>
        <taxon>Malvaceae</taxon>
        <taxon>Malvoideae</taxon>
        <taxon>Hibiscus</taxon>
    </lineage>
</organism>
<dbReference type="InterPro" id="IPR052222">
    <property type="entry name" value="DESIGUAL"/>
</dbReference>
<keyword evidence="9" id="KW-1185">Reference proteome</keyword>
<keyword evidence="5 7" id="KW-0472">Membrane</keyword>
<evidence type="ECO:0000256" key="3">
    <source>
        <dbReference type="ARBA" id="ARBA00022729"/>
    </source>
</evidence>
<feature type="transmembrane region" description="Helical" evidence="7">
    <location>
        <begin position="48"/>
        <end position="68"/>
    </location>
</feature>
<protein>
    <submittedName>
        <fullName evidence="8">Uncharacterized protein</fullName>
    </submittedName>
</protein>
<evidence type="ECO:0000256" key="6">
    <source>
        <dbReference type="ARBA" id="ARBA00029467"/>
    </source>
</evidence>
<dbReference type="InterPro" id="IPR009606">
    <property type="entry name" value="DEAL/Modifying_wall_lignin1/2"/>
</dbReference>
<evidence type="ECO:0000256" key="2">
    <source>
        <dbReference type="ARBA" id="ARBA00022692"/>
    </source>
</evidence>
<comment type="similarity">
    <text evidence="6">Belongs to the DESIGUAL family.</text>
</comment>
<evidence type="ECO:0000256" key="7">
    <source>
        <dbReference type="SAM" id="Phobius"/>
    </source>
</evidence>
<feature type="transmembrane region" description="Helical" evidence="7">
    <location>
        <begin position="179"/>
        <end position="199"/>
    </location>
</feature>
<dbReference type="Proteomes" id="UP001396334">
    <property type="component" value="Unassembled WGS sequence"/>
</dbReference>
<proteinExistence type="inferred from homology"/>
<feature type="transmembrane region" description="Helical" evidence="7">
    <location>
        <begin position="132"/>
        <end position="159"/>
    </location>
</feature>
<comment type="subcellular location">
    <subcellularLocation>
        <location evidence="1">Endomembrane system</location>
        <topology evidence="1">Multi-pass membrane protein</topology>
    </subcellularLocation>
</comment>
<dbReference type="Pfam" id="PF06749">
    <property type="entry name" value="DUF1218"/>
    <property type="match status" value="1"/>
</dbReference>
<dbReference type="PANTHER" id="PTHR31769">
    <property type="entry name" value="OS07G0462200 PROTEIN-RELATED"/>
    <property type="match status" value="1"/>
</dbReference>
<evidence type="ECO:0000256" key="1">
    <source>
        <dbReference type="ARBA" id="ARBA00004127"/>
    </source>
</evidence>
<accession>A0ABR2P4B4</accession>
<sequence>MHGFSPYKQSASQCKTTDHRTQRGALFLNFKEGQARPAAMGKHPLGCVLLYSVVTSLGLVSFAACLVAESKRSKKGDLKLDGKMCFLPTRSHVFELGVAASVCLSTAQIIGNALLCANYCGRPNTRKPKKPALTAILLAFSWISFGVAAILICSATSMSRAQPYGEGWLDGDCYLVRDGVYISSGVFSLLAVFTLLGAASINITAHQQVDQDHKTSA</sequence>
<comment type="caution">
    <text evidence="8">The sequence shown here is derived from an EMBL/GenBank/DDBJ whole genome shotgun (WGS) entry which is preliminary data.</text>
</comment>
<evidence type="ECO:0000313" key="8">
    <source>
        <dbReference type="EMBL" id="KAK8983194.1"/>
    </source>
</evidence>
<name>A0ABR2P4B4_9ROSI</name>
<keyword evidence="4 7" id="KW-1133">Transmembrane helix</keyword>